<keyword evidence="4 6" id="KW-1133">Transmembrane helix</keyword>
<comment type="caution">
    <text evidence="8">The sequence shown here is derived from an EMBL/GenBank/DDBJ whole genome shotgun (WGS) entry which is preliminary data.</text>
</comment>
<dbReference type="RefSeq" id="WP_006899517.1">
    <property type="nucleotide sequence ID" value="NZ_BAOQ01000011.1"/>
</dbReference>
<evidence type="ECO:0000256" key="6">
    <source>
        <dbReference type="SAM" id="Phobius"/>
    </source>
</evidence>
<accession>A0ABQ0II58</accession>
<evidence type="ECO:0000313" key="9">
    <source>
        <dbReference type="Proteomes" id="UP000035021"/>
    </source>
</evidence>
<proteinExistence type="predicted"/>
<evidence type="ECO:0000259" key="7">
    <source>
        <dbReference type="Pfam" id="PF12823"/>
    </source>
</evidence>
<evidence type="ECO:0000256" key="1">
    <source>
        <dbReference type="ARBA" id="ARBA00004651"/>
    </source>
</evidence>
<feature type="transmembrane region" description="Helical" evidence="6">
    <location>
        <begin position="85"/>
        <end position="107"/>
    </location>
</feature>
<dbReference type="EMBL" id="BAOQ01000011">
    <property type="protein sequence ID" value="GAC83281.1"/>
    <property type="molecule type" value="Genomic_DNA"/>
</dbReference>
<dbReference type="PANTHER" id="PTHR40077">
    <property type="entry name" value="MEMBRANE PROTEIN-RELATED"/>
    <property type="match status" value="1"/>
</dbReference>
<dbReference type="Proteomes" id="UP000035021">
    <property type="component" value="Unassembled WGS sequence"/>
</dbReference>
<dbReference type="Pfam" id="PF12823">
    <property type="entry name" value="DUF3817"/>
    <property type="match status" value="1"/>
</dbReference>
<dbReference type="PANTHER" id="PTHR40077:SF1">
    <property type="entry name" value="MEMBRANE PROTEIN"/>
    <property type="match status" value="1"/>
</dbReference>
<organism evidence="8 9">
    <name type="scientific">Gordonia paraffinivorans NBRC 108238</name>
    <dbReference type="NCBI Taxonomy" id="1223543"/>
    <lineage>
        <taxon>Bacteria</taxon>
        <taxon>Bacillati</taxon>
        <taxon>Actinomycetota</taxon>
        <taxon>Actinomycetes</taxon>
        <taxon>Mycobacteriales</taxon>
        <taxon>Gordoniaceae</taxon>
        <taxon>Gordonia</taxon>
    </lineage>
</organism>
<keyword evidence="5 6" id="KW-0472">Membrane</keyword>
<comment type="subcellular location">
    <subcellularLocation>
        <location evidence="1">Cell membrane</location>
        <topology evidence="1">Multi-pass membrane protein</topology>
    </subcellularLocation>
</comment>
<dbReference type="NCBIfam" id="TIGR03954">
    <property type="entry name" value="integ_memb_HG"/>
    <property type="match status" value="1"/>
</dbReference>
<protein>
    <recommendedName>
        <fullName evidence="7">DUF3817 domain-containing protein</fullName>
    </recommendedName>
</protein>
<keyword evidence="9" id="KW-1185">Reference proteome</keyword>
<evidence type="ECO:0000256" key="3">
    <source>
        <dbReference type="ARBA" id="ARBA00022692"/>
    </source>
</evidence>
<evidence type="ECO:0000313" key="8">
    <source>
        <dbReference type="EMBL" id="GAC83281.1"/>
    </source>
</evidence>
<dbReference type="InterPro" id="IPR023845">
    <property type="entry name" value="DUF3817_TM"/>
</dbReference>
<feature type="transmembrane region" description="Helical" evidence="6">
    <location>
        <begin position="46"/>
        <end position="65"/>
    </location>
</feature>
<evidence type="ECO:0000256" key="5">
    <source>
        <dbReference type="ARBA" id="ARBA00023136"/>
    </source>
</evidence>
<feature type="transmembrane region" description="Helical" evidence="6">
    <location>
        <begin position="14"/>
        <end position="34"/>
    </location>
</feature>
<keyword evidence="2" id="KW-1003">Cell membrane</keyword>
<name>A0ABQ0II58_9ACTN</name>
<sequence>MLSFFDLTTPAKRFRFIAVAEAITWAWLIVGMILKRVNDDPEAIALPGAVHGAVFIVFVLVSLVSHFQLKWNAVTWDLRLGGLRIAVPVVTLLALVSSIPPFGSLVFEWWAKRNGHLAELSATEPAAEVAA</sequence>
<evidence type="ECO:0000256" key="4">
    <source>
        <dbReference type="ARBA" id="ARBA00022989"/>
    </source>
</evidence>
<keyword evidence="3 6" id="KW-0812">Transmembrane</keyword>
<evidence type="ECO:0000256" key="2">
    <source>
        <dbReference type="ARBA" id="ARBA00022475"/>
    </source>
</evidence>
<gene>
    <name evidence="8" type="ORF">GP2_011_00070</name>
</gene>
<reference evidence="8 9" key="1">
    <citation type="submission" date="2013-02" db="EMBL/GenBank/DDBJ databases">
        <title>Whole genome shotgun sequence of Gordonia paraffinivorans NBRC 108238.</title>
        <authorList>
            <person name="Isaki-Nakamura S."/>
            <person name="Hosoyama A."/>
            <person name="Tsuchikane K."/>
            <person name="Ando Y."/>
            <person name="Baba S."/>
            <person name="Ohji S."/>
            <person name="Hamada M."/>
            <person name="Tamura T."/>
            <person name="Yamazoe A."/>
            <person name="Yamazaki S."/>
            <person name="Fujita N."/>
        </authorList>
    </citation>
    <scope>NUCLEOTIDE SEQUENCE [LARGE SCALE GENOMIC DNA]</scope>
    <source>
        <strain evidence="8 9">NBRC 108238</strain>
    </source>
</reference>
<feature type="domain" description="DUF3817" evidence="7">
    <location>
        <begin position="12"/>
        <end position="113"/>
    </location>
</feature>